<keyword evidence="2" id="KW-0812">Transmembrane</keyword>
<organism evidence="3 4">
    <name type="scientific">Caerostris extrusa</name>
    <name type="common">Bark spider</name>
    <name type="synonym">Caerostris bankana</name>
    <dbReference type="NCBI Taxonomy" id="172846"/>
    <lineage>
        <taxon>Eukaryota</taxon>
        <taxon>Metazoa</taxon>
        <taxon>Ecdysozoa</taxon>
        <taxon>Arthropoda</taxon>
        <taxon>Chelicerata</taxon>
        <taxon>Arachnida</taxon>
        <taxon>Araneae</taxon>
        <taxon>Araneomorphae</taxon>
        <taxon>Entelegynae</taxon>
        <taxon>Araneoidea</taxon>
        <taxon>Araneidae</taxon>
        <taxon>Caerostris</taxon>
    </lineage>
</organism>
<feature type="region of interest" description="Disordered" evidence="1">
    <location>
        <begin position="1"/>
        <end position="32"/>
    </location>
</feature>
<keyword evidence="2" id="KW-0472">Membrane</keyword>
<reference evidence="3 4" key="1">
    <citation type="submission" date="2021-06" db="EMBL/GenBank/DDBJ databases">
        <title>Caerostris extrusa draft genome.</title>
        <authorList>
            <person name="Kono N."/>
            <person name="Arakawa K."/>
        </authorList>
    </citation>
    <scope>NUCLEOTIDE SEQUENCE [LARGE SCALE GENOMIC DNA]</scope>
</reference>
<evidence type="ECO:0000313" key="3">
    <source>
        <dbReference type="EMBL" id="GIY19188.1"/>
    </source>
</evidence>
<feature type="transmembrane region" description="Helical" evidence="2">
    <location>
        <begin position="43"/>
        <end position="62"/>
    </location>
</feature>
<feature type="region of interest" description="Disordered" evidence="1">
    <location>
        <begin position="96"/>
        <end position="134"/>
    </location>
</feature>
<evidence type="ECO:0000256" key="2">
    <source>
        <dbReference type="SAM" id="Phobius"/>
    </source>
</evidence>
<proteinExistence type="predicted"/>
<sequence>MQRMGTLIRKPGCSSIGGDMKGEDESGRQKSSYPHINLPQRMLCFPFNCFVVLFHLIASNIVVKISKFILISHASPAALQLLIECCMFVFRTTRSQMPSWKRRPTSPRMASPLIPWPGLSQAKPERAQARHQQQ</sequence>
<dbReference type="EMBL" id="BPLR01007724">
    <property type="protein sequence ID" value="GIY19188.1"/>
    <property type="molecule type" value="Genomic_DNA"/>
</dbReference>
<accession>A0AAV4RGR1</accession>
<name>A0AAV4RGR1_CAEEX</name>
<evidence type="ECO:0000313" key="4">
    <source>
        <dbReference type="Proteomes" id="UP001054945"/>
    </source>
</evidence>
<keyword evidence="4" id="KW-1185">Reference proteome</keyword>
<keyword evidence="2" id="KW-1133">Transmembrane helix</keyword>
<feature type="transmembrane region" description="Helical" evidence="2">
    <location>
        <begin position="68"/>
        <end position="90"/>
    </location>
</feature>
<dbReference type="Proteomes" id="UP001054945">
    <property type="component" value="Unassembled WGS sequence"/>
</dbReference>
<protein>
    <submittedName>
        <fullName evidence="3">Uncharacterized protein</fullName>
    </submittedName>
</protein>
<evidence type="ECO:0000256" key="1">
    <source>
        <dbReference type="SAM" id="MobiDB-lite"/>
    </source>
</evidence>
<gene>
    <name evidence="3" type="ORF">CEXT_486391</name>
</gene>
<dbReference type="AlphaFoldDB" id="A0AAV4RGR1"/>
<comment type="caution">
    <text evidence="3">The sequence shown here is derived from an EMBL/GenBank/DDBJ whole genome shotgun (WGS) entry which is preliminary data.</text>
</comment>